<dbReference type="GO" id="GO:0044718">
    <property type="term" value="P:siderophore transmembrane transport"/>
    <property type="evidence" value="ECO:0007669"/>
    <property type="project" value="TreeGrafter"/>
</dbReference>
<evidence type="ECO:0000313" key="9">
    <source>
        <dbReference type="EMBL" id="EFU31374.1"/>
    </source>
</evidence>
<evidence type="ECO:0000256" key="3">
    <source>
        <dbReference type="ARBA" id="ARBA00022452"/>
    </source>
</evidence>
<keyword evidence="6" id="KW-0472">Membrane</keyword>
<keyword evidence="5" id="KW-0732">Signal</keyword>
<dbReference type="Pfam" id="PF14905">
    <property type="entry name" value="OMP_b-brl_3"/>
    <property type="match status" value="1"/>
</dbReference>
<protein>
    <submittedName>
        <fullName evidence="9">TonB-dependent receptor</fullName>
    </submittedName>
</protein>
<keyword evidence="7" id="KW-0998">Cell outer membrane</keyword>
<keyword evidence="3" id="KW-1134">Transmembrane beta strand</keyword>
<dbReference type="GO" id="GO:0009279">
    <property type="term" value="C:cell outer membrane"/>
    <property type="evidence" value="ECO:0007669"/>
    <property type="project" value="UniProtKB-SubCell"/>
</dbReference>
<dbReference type="GO" id="GO:0015344">
    <property type="term" value="F:siderophore uptake transmembrane transporter activity"/>
    <property type="evidence" value="ECO:0007669"/>
    <property type="project" value="TreeGrafter"/>
</dbReference>
<keyword evidence="4" id="KW-0812">Transmembrane</keyword>
<keyword evidence="2" id="KW-0813">Transport</keyword>
<keyword evidence="9" id="KW-0675">Receptor</keyword>
<dbReference type="STRING" id="873513.HMPREF6485_0767"/>
<proteinExistence type="predicted"/>
<comment type="subcellular location">
    <subcellularLocation>
        <location evidence="1">Cell outer membrane</location>
        <topology evidence="1">Multi-pass membrane protein</topology>
    </subcellularLocation>
</comment>
<evidence type="ECO:0000313" key="10">
    <source>
        <dbReference type="Proteomes" id="UP000003112"/>
    </source>
</evidence>
<dbReference type="Proteomes" id="UP000003112">
    <property type="component" value="Unassembled WGS sequence"/>
</dbReference>
<evidence type="ECO:0000256" key="6">
    <source>
        <dbReference type="ARBA" id="ARBA00023136"/>
    </source>
</evidence>
<dbReference type="InterPro" id="IPR039426">
    <property type="entry name" value="TonB-dep_rcpt-like"/>
</dbReference>
<organism evidence="9 10">
    <name type="scientific">Segatella buccae ATCC 33574</name>
    <dbReference type="NCBI Taxonomy" id="873513"/>
    <lineage>
        <taxon>Bacteria</taxon>
        <taxon>Pseudomonadati</taxon>
        <taxon>Bacteroidota</taxon>
        <taxon>Bacteroidia</taxon>
        <taxon>Bacteroidales</taxon>
        <taxon>Prevotellaceae</taxon>
        <taxon>Segatella</taxon>
    </lineage>
</organism>
<evidence type="ECO:0000256" key="7">
    <source>
        <dbReference type="ARBA" id="ARBA00023237"/>
    </source>
</evidence>
<dbReference type="InterPro" id="IPR041700">
    <property type="entry name" value="OMP_b-brl_3"/>
</dbReference>
<evidence type="ECO:0000256" key="2">
    <source>
        <dbReference type="ARBA" id="ARBA00022448"/>
    </source>
</evidence>
<evidence type="ECO:0000259" key="8">
    <source>
        <dbReference type="Pfam" id="PF14905"/>
    </source>
</evidence>
<accession>E6K549</accession>
<feature type="domain" description="Outer membrane protein beta-barrel" evidence="8">
    <location>
        <begin position="378"/>
        <end position="742"/>
    </location>
</feature>
<dbReference type="Gene3D" id="2.40.170.20">
    <property type="entry name" value="TonB-dependent receptor, beta-barrel domain"/>
    <property type="match status" value="1"/>
</dbReference>
<keyword evidence="10" id="KW-1185">Reference proteome</keyword>
<evidence type="ECO:0000256" key="5">
    <source>
        <dbReference type="ARBA" id="ARBA00022729"/>
    </source>
</evidence>
<gene>
    <name evidence="9" type="ORF">HMPREF6485_0767</name>
</gene>
<name>E6K549_9BACT</name>
<evidence type="ECO:0000256" key="4">
    <source>
        <dbReference type="ARBA" id="ARBA00022692"/>
    </source>
</evidence>
<comment type="caution">
    <text evidence="9">The sequence shown here is derived from an EMBL/GenBank/DDBJ whole genome shotgun (WGS) entry which is preliminary data.</text>
</comment>
<dbReference type="EMBL" id="AEPD01000015">
    <property type="protein sequence ID" value="EFU31374.1"/>
    <property type="molecule type" value="Genomic_DNA"/>
</dbReference>
<sequence length="767" mass="88828">MIKLSYDSSVIAFFINDITMMIVKKLFYCLVILFLISHISHAQTATIAGRVVDADGHAPIELANVALLTSDSTFIAGDVTDSLGNFRIAFESSATEKEFIVQVTHLCYIKQSIMSKSATDLKIQMKTNGYNLSTVNVTAVRTKVKRRLNLEYLVTDDMRRNNQLTSEILEKIPSVFLDFNNNIYVRGNSNVLLLKDGMKMRHSNLLDLIPAGTVQKVIISYHVPSKYMKDGYTSVINIITKRNDGITLEVKPNFSYDNSWYDDKFNMNLEKGKSSFQLHYQLRYRHLKQDEETVTGNKKSKSDLTEKLEADPYRSVDNEFFGSYTYHPTSRISFGLKAYADLYRENITRLFKETRNSYNYYHERFNTQDYEAFAIYKDSTSKLQMNVSYDKEYVKDKDNYFTTANSVEQKNNSKSYTAELGYEKRFGDNLSLNAGATYCHEKDKAYFNNSGTDVADTYKNNTTSAYAEANYTVNDNLILDAGLNIHNYQRTFRNGTEVKKLNFYPAFSVSYTMRERHTLVLDYSSTINEPNLWVLLPFTRSTSPNVYKKGTPELKPEKTSTLSLEYSYSKGDCYFSAMPYFKRLENSIEYRAASHNNGTLIDYINAENHHEYGVDFSFSGNLLKWWLVNLNFSGARQNISQNEYYRKHLYTISGQIVSLWTFAHKWSFVLQYKYNGRQLAYNGYQKPSDISLLQLTYKMNKNIKLGLLYVQPFGNMKTESQSYYENGHVKSKDVIDCRKILFTCTFNFTKGKKSEKKNIFQNKDRKY</sequence>
<dbReference type="eggNOG" id="COG1629">
    <property type="taxonomic scope" value="Bacteria"/>
</dbReference>
<dbReference type="InterPro" id="IPR036942">
    <property type="entry name" value="Beta-barrel_TonB_sf"/>
</dbReference>
<dbReference type="PANTHER" id="PTHR30069">
    <property type="entry name" value="TONB-DEPENDENT OUTER MEMBRANE RECEPTOR"/>
    <property type="match status" value="1"/>
</dbReference>
<dbReference type="SUPFAM" id="SSF56935">
    <property type="entry name" value="Porins"/>
    <property type="match status" value="1"/>
</dbReference>
<reference evidence="9 10" key="1">
    <citation type="submission" date="2010-10" db="EMBL/GenBank/DDBJ databases">
        <authorList>
            <person name="Muzny D."/>
            <person name="Qin X."/>
            <person name="Deng J."/>
            <person name="Jiang H."/>
            <person name="Liu Y."/>
            <person name="Qu J."/>
            <person name="Song X.-Z."/>
            <person name="Zhang L."/>
            <person name="Thornton R."/>
            <person name="Coyle M."/>
            <person name="Francisco L."/>
            <person name="Jackson L."/>
            <person name="Javaid M."/>
            <person name="Korchina V."/>
            <person name="Kovar C."/>
            <person name="Mata R."/>
            <person name="Mathew T."/>
            <person name="Ngo R."/>
            <person name="Nguyen L."/>
            <person name="Nguyen N."/>
            <person name="Okwuonu G."/>
            <person name="Ongeri F."/>
            <person name="Pham C."/>
            <person name="Simmons D."/>
            <person name="Wilczek-Boney K."/>
            <person name="Hale W."/>
            <person name="Jakkamsetti A."/>
            <person name="Pham P."/>
            <person name="Ruth R."/>
            <person name="San Lucas F."/>
            <person name="Warren J."/>
            <person name="Zhang J."/>
            <person name="Zhao Z."/>
            <person name="Zhou C."/>
            <person name="Zhu D."/>
            <person name="Lee S."/>
            <person name="Bess C."/>
            <person name="Blankenburg K."/>
            <person name="Forbes L."/>
            <person name="Fu Q."/>
            <person name="Gubbala S."/>
            <person name="Hirani K."/>
            <person name="Jayaseelan J.C."/>
            <person name="Lara F."/>
            <person name="Munidasa M."/>
            <person name="Palculict T."/>
            <person name="Patil S."/>
            <person name="Pu L.-L."/>
            <person name="Saada N."/>
            <person name="Tang L."/>
            <person name="Weissenberger G."/>
            <person name="Zhu Y."/>
            <person name="Hemphill L."/>
            <person name="Shang Y."/>
            <person name="Youmans B."/>
            <person name="Ayvaz T."/>
            <person name="Ross M."/>
            <person name="Santibanez J."/>
            <person name="Aqrawi P."/>
            <person name="Gross S."/>
            <person name="Joshi V."/>
            <person name="Fowler G."/>
            <person name="Nazareth L."/>
            <person name="Reid J."/>
            <person name="Worley K."/>
            <person name="Petrosino J."/>
            <person name="Highlander S."/>
            <person name="Gibbs R."/>
        </authorList>
    </citation>
    <scope>NUCLEOTIDE SEQUENCE [LARGE SCALE GENOMIC DNA]</scope>
    <source>
        <strain evidence="9 10">ATCC 33574</strain>
    </source>
</reference>
<dbReference type="PANTHER" id="PTHR30069:SF29">
    <property type="entry name" value="HEMOGLOBIN AND HEMOGLOBIN-HAPTOGLOBIN-BINDING PROTEIN 1-RELATED"/>
    <property type="match status" value="1"/>
</dbReference>
<dbReference type="AlphaFoldDB" id="E6K549"/>
<dbReference type="HOGENOM" id="CLU_017617_3_0_10"/>
<evidence type="ECO:0000256" key="1">
    <source>
        <dbReference type="ARBA" id="ARBA00004571"/>
    </source>
</evidence>